<proteinExistence type="predicted"/>
<accession>A0A4Q9PDY6</accession>
<evidence type="ECO:0000313" key="2">
    <source>
        <dbReference type="EMBL" id="TBU51171.1"/>
    </source>
</evidence>
<sequence length="86" mass="9613">MLILYGILQCLTARITPFHTYAGYQYSRPCRAVRSKRTPVVWPGSMHPIYRISKIVASSKTDLKEDGLNDRTLTENTSADGPGIDV</sequence>
<name>A0A4Q9PDY6_9APHY</name>
<organism evidence="2 3">
    <name type="scientific">Dichomitus squalens</name>
    <dbReference type="NCBI Taxonomy" id="114155"/>
    <lineage>
        <taxon>Eukaryota</taxon>
        <taxon>Fungi</taxon>
        <taxon>Dikarya</taxon>
        <taxon>Basidiomycota</taxon>
        <taxon>Agaricomycotina</taxon>
        <taxon>Agaricomycetes</taxon>
        <taxon>Polyporales</taxon>
        <taxon>Polyporaceae</taxon>
        <taxon>Dichomitus</taxon>
    </lineage>
</organism>
<reference evidence="2 3" key="1">
    <citation type="submission" date="2019-01" db="EMBL/GenBank/DDBJ databases">
        <title>Draft genome sequences of three monokaryotic isolates of the white-rot basidiomycete fungus Dichomitus squalens.</title>
        <authorList>
            <consortium name="DOE Joint Genome Institute"/>
            <person name="Lopez S.C."/>
            <person name="Andreopoulos B."/>
            <person name="Pangilinan J."/>
            <person name="Lipzen A."/>
            <person name="Riley R."/>
            <person name="Ahrendt S."/>
            <person name="Ng V."/>
            <person name="Barry K."/>
            <person name="Daum C."/>
            <person name="Grigoriev I.V."/>
            <person name="Hilden K.S."/>
            <person name="Makela M.R."/>
            <person name="de Vries R.P."/>
        </authorList>
    </citation>
    <scope>NUCLEOTIDE SEQUENCE [LARGE SCALE GENOMIC DNA]</scope>
    <source>
        <strain evidence="2 3">CBS 464.89</strain>
    </source>
</reference>
<feature type="region of interest" description="Disordered" evidence="1">
    <location>
        <begin position="66"/>
        <end position="86"/>
    </location>
</feature>
<dbReference type="AlphaFoldDB" id="A0A4Q9PDY6"/>
<evidence type="ECO:0000256" key="1">
    <source>
        <dbReference type="SAM" id="MobiDB-lite"/>
    </source>
</evidence>
<evidence type="ECO:0000313" key="3">
    <source>
        <dbReference type="Proteomes" id="UP000292082"/>
    </source>
</evidence>
<dbReference type="Proteomes" id="UP000292082">
    <property type="component" value="Unassembled WGS sequence"/>
</dbReference>
<gene>
    <name evidence="2" type="ORF">BD310DRAFT_835079</name>
</gene>
<protein>
    <submittedName>
        <fullName evidence="2">Uncharacterized protein</fullName>
    </submittedName>
</protein>
<dbReference type="EMBL" id="ML145372">
    <property type="protein sequence ID" value="TBU51171.1"/>
    <property type="molecule type" value="Genomic_DNA"/>
</dbReference>
<keyword evidence="3" id="KW-1185">Reference proteome</keyword>